<evidence type="ECO:0000313" key="4">
    <source>
        <dbReference type="EMBL" id="MDR8754546.1"/>
    </source>
</evidence>
<proteinExistence type="inferred from homology"/>
<organism evidence="4 5">
    <name type="scientific">Burkholderia pseudomultivorans</name>
    <dbReference type="NCBI Taxonomy" id="1207504"/>
    <lineage>
        <taxon>Bacteria</taxon>
        <taxon>Pseudomonadati</taxon>
        <taxon>Pseudomonadota</taxon>
        <taxon>Betaproteobacteria</taxon>
        <taxon>Burkholderiales</taxon>
        <taxon>Burkholderiaceae</taxon>
        <taxon>Burkholderia</taxon>
        <taxon>Burkholderia cepacia complex</taxon>
    </lineage>
</organism>
<gene>
    <name evidence="4" type="ORF">FEQ00_02969</name>
</gene>
<feature type="domain" description="HTH lysR-type" evidence="3">
    <location>
        <begin position="4"/>
        <end position="63"/>
    </location>
</feature>
<dbReference type="InterPro" id="IPR058163">
    <property type="entry name" value="LysR-type_TF_proteobact-type"/>
</dbReference>
<evidence type="ECO:0000313" key="5">
    <source>
        <dbReference type="Proteomes" id="UP001248067"/>
    </source>
</evidence>
<evidence type="ECO:0000259" key="3">
    <source>
        <dbReference type="Pfam" id="PF00126"/>
    </source>
</evidence>
<evidence type="ECO:0000256" key="2">
    <source>
        <dbReference type="SAM" id="MobiDB-lite"/>
    </source>
</evidence>
<sequence>MNLLEAMRVYVAVIEHDGLRGAACALRIDEADASDRIDGLERYLGCRLLLRGAHDELVCTDAGVAFHACCRRTLSAVERAVGERGAPAQDASGAGFPLHGAAQRANAAATVPSGSPHHTLP</sequence>
<reference evidence="4 5" key="1">
    <citation type="submission" date="2019-06" db="EMBL/GenBank/DDBJ databases">
        <title>Evolution of Burkholderia multivorans in the lungs of Cystic Fibrosis patients.</title>
        <authorList>
            <person name="Moreira L.M."/>
        </authorList>
    </citation>
    <scope>NUCLEOTIDE SEQUENCE [LARGE SCALE GENOMIC DNA]</scope>
    <source>
        <strain evidence="4 5">VC13239</strain>
    </source>
</reference>
<feature type="region of interest" description="Disordered" evidence="2">
    <location>
        <begin position="81"/>
        <end position="121"/>
    </location>
</feature>
<evidence type="ECO:0000256" key="1">
    <source>
        <dbReference type="ARBA" id="ARBA00009437"/>
    </source>
</evidence>
<name>A0ABU2E478_9BURK</name>
<dbReference type="PANTHER" id="PTHR30537:SF5">
    <property type="entry name" value="HTH-TYPE TRANSCRIPTIONAL ACTIVATOR TTDR-RELATED"/>
    <property type="match status" value="1"/>
</dbReference>
<comment type="caution">
    <text evidence="4">The sequence shown here is derived from an EMBL/GenBank/DDBJ whole genome shotgun (WGS) entry which is preliminary data.</text>
</comment>
<dbReference type="EMBL" id="VJSY01000020">
    <property type="protein sequence ID" value="MDR8754546.1"/>
    <property type="molecule type" value="Genomic_DNA"/>
</dbReference>
<dbReference type="SUPFAM" id="SSF46785">
    <property type="entry name" value="Winged helix' DNA-binding domain"/>
    <property type="match status" value="1"/>
</dbReference>
<dbReference type="Pfam" id="PF00126">
    <property type="entry name" value="HTH_1"/>
    <property type="match status" value="1"/>
</dbReference>
<dbReference type="RefSeq" id="WP_175894643.1">
    <property type="nucleotide sequence ID" value="NZ_CADFDQ010000007.1"/>
</dbReference>
<dbReference type="Proteomes" id="UP001248067">
    <property type="component" value="Unassembled WGS sequence"/>
</dbReference>
<dbReference type="InterPro" id="IPR036388">
    <property type="entry name" value="WH-like_DNA-bd_sf"/>
</dbReference>
<protein>
    <recommendedName>
        <fullName evidence="3">HTH lysR-type domain-containing protein</fullName>
    </recommendedName>
</protein>
<accession>A0ABU2E478</accession>
<dbReference type="Gene3D" id="1.10.10.10">
    <property type="entry name" value="Winged helix-like DNA-binding domain superfamily/Winged helix DNA-binding domain"/>
    <property type="match status" value="1"/>
</dbReference>
<dbReference type="PANTHER" id="PTHR30537">
    <property type="entry name" value="HTH-TYPE TRANSCRIPTIONAL REGULATOR"/>
    <property type="match status" value="1"/>
</dbReference>
<dbReference type="InterPro" id="IPR036390">
    <property type="entry name" value="WH_DNA-bd_sf"/>
</dbReference>
<comment type="similarity">
    <text evidence="1">Belongs to the LysR transcriptional regulatory family.</text>
</comment>
<dbReference type="InterPro" id="IPR000847">
    <property type="entry name" value="LysR_HTH_N"/>
</dbReference>
<keyword evidence="5" id="KW-1185">Reference proteome</keyword>